<keyword evidence="7" id="KW-0511">Multifunctional enzyme</keyword>
<reference evidence="12" key="1">
    <citation type="submission" date="2021-10" db="EMBL/GenBank/DDBJ databases">
        <authorList>
            <person name="Piombo E."/>
        </authorList>
    </citation>
    <scope>NUCLEOTIDE SEQUENCE</scope>
</reference>
<comment type="pathway">
    <text evidence="1">Secondary metabolite biosynthesis.</text>
</comment>
<evidence type="ECO:0000256" key="9">
    <source>
        <dbReference type="PROSITE-ProRule" id="PRU01363"/>
    </source>
</evidence>
<dbReference type="Gene3D" id="3.40.50.720">
    <property type="entry name" value="NAD(P)-binding Rossmann-like Domain"/>
    <property type="match status" value="1"/>
</dbReference>
<evidence type="ECO:0000313" key="12">
    <source>
        <dbReference type="EMBL" id="CAH0056997.1"/>
    </source>
</evidence>
<comment type="caution">
    <text evidence="9">Lacks conserved residue(s) required for the propagation of feature annotation.</text>
</comment>
<dbReference type="InterPro" id="IPR049900">
    <property type="entry name" value="PKS_mFAS_DH"/>
</dbReference>
<dbReference type="SMART" id="SM00823">
    <property type="entry name" value="PKS_PP"/>
    <property type="match status" value="1"/>
</dbReference>
<dbReference type="GO" id="GO:0031177">
    <property type="term" value="F:phosphopantetheine binding"/>
    <property type="evidence" value="ECO:0007669"/>
    <property type="project" value="InterPro"/>
</dbReference>
<dbReference type="GO" id="GO:0044550">
    <property type="term" value="P:secondary metabolite biosynthetic process"/>
    <property type="evidence" value="ECO:0007669"/>
    <property type="project" value="TreeGrafter"/>
</dbReference>
<feature type="region of interest" description="C-terminal hotdog fold" evidence="9">
    <location>
        <begin position="133"/>
        <end position="288"/>
    </location>
</feature>
<dbReference type="InterPro" id="IPR050091">
    <property type="entry name" value="PKS_NRPS_Biosynth_Enz"/>
</dbReference>
<dbReference type="PANTHER" id="PTHR43775">
    <property type="entry name" value="FATTY ACID SYNTHASE"/>
    <property type="match status" value="1"/>
</dbReference>
<dbReference type="GO" id="GO:1901336">
    <property type="term" value="P:lactone biosynthetic process"/>
    <property type="evidence" value="ECO:0007669"/>
    <property type="project" value="UniProtKB-ARBA"/>
</dbReference>
<dbReference type="Gene3D" id="3.90.180.10">
    <property type="entry name" value="Medium-chain alcohol dehydrogenases, catalytic domain"/>
    <property type="match status" value="1"/>
</dbReference>
<dbReference type="Pfam" id="PF14765">
    <property type="entry name" value="PS-DH"/>
    <property type="match status" value="1"/>
</dbReference>
<dbReference type="Pfam" id="PF08240">
    <property type="entry name" value="ADH_N"/>
    <property type="match status" value="1"/>
</dbReference>
<dbReference type="CDD" id="cd05195">
    <property type="entry name" value="enoyl_red"/>
    <property type="match status" value="1"/>
</dbReference>
<dbReference type="PROSITE" id="PS52019">
    <property type="entry name" value="PKS_MFAS_DH"/>
    <property type="match status" value="1"/>
</dbReference>
<keyword evidence="4" id="KW-0808">Transferase</keyword>
<name>A0A9N9ZK75_9HYPO</name>
<evidence type="ECO:0000256" key="3">
    <source>
        <dbReference type="ARBA" id="ARBA00022553"/>
    </source>
</evidence>
<keyword evidence="5" id="KW-0521">NADP</keyword>
<keyword evidence="3" id="KW-0597">Phosphoprotein</keyword>
<dbReference type="EMBL" id="CABFOC020000069">
    <property type="protein sequence ID" value="CAH0056997.1"/>
    <property type="molecule type" value="Genomic_DNA"/>
</dbReference>
<dbReference type="OrthoDB" id="329835at2759"/>
<evidence type="ECO:0008006" key="14">
    <source>
        <dbReference type="Google" id="ProtNLM"/>
    </source>
</evidence>
<dbReference type="InterPro" id="IPR057326">
    <property type="entry name" value="KR_dom"/>
</dbReference>
<accession>A0A9N9ZK75</accession>
<keyword evidence="8" id="KW-0012">Acyltransferase</keyword>
<evidence type="ECO:0000256" key="1">
    <source>
        <dbReference type="ARBA" id="ARBA00005179"/>
    </source>
</evidence>
<dbReference type="InterPro" id="IPR011032">
    <property type="entry name" value="GroES-like_sf"/>
</dbReference>
<dbReference type="InterPro" id="IPR042104">
    <property type="entry name" value="PKS_dehydratase_sf"/>
</dbReference>
<evidence type="ECO:0000313" key="13">
    <source>
        <dbReference type="Proteomes" id="UP000775872"/>
    </source>
</evidence>
<keyword evidence="13" id="KW-1185">Reference proteome</keyword>
<keyword evidence="2" id="KW-0596">Phosphopantetheine</keyword>
<dbReference type="Proteomes" id="UP000775872">
    <property type="component" value="Unassembled WGS sequence"/>
</dbReference>
<evidence type="ECO:0000256" key="5">
    <source>
        <dbReference type="ARBA" id="ARBA00022857"/>
    </source>
</evidence>
<dbReference type="Pfam" id="PF08659">
    <property type="entry name" value="KR"/>
    <property type="match status" value="1"/>
</dbReference>
<evidence type="ECO:0000256" key="4">
    <source>
        <dbReference type="ARBA" id="ARBA00022679"/>
    </source>
</evidence>
<evidence type="ECO:0000259" key="11">
    <source>
        <dbReference type="PROSITE" id="PS52019"/>
    </source>
</evidence>
<evidence type="ECO:0000256" key="7">
    <source>
        <dbReference type="ARBA" id="ARBA00023268"/>
    </source>
</evidence>
<gene>
    <name evidence="12" type="ORF">CSOL1703_00018235</name>
</gene>
<feature type="region of interest" description="N-terminal hotdog fold" evidence="9">
    <location>
        <begin position="1"/>
        <end position="105"/>
    </location>
</feature>
<evidence type="ECO:0000259" key="10">
    <source>
        <dbReference type="PROSITE" id="PS50075"/>
    </source>
</evidence>
<evidence type="ECO:0000256" key="2">
    <source>
        <dbReference type="ARBA" id="ARBA00022450"/>
    </source>
</evidence>
<dbReference type="GO" id="GO:0004312">
    <property type="term" value="F:fatty acid synthase activity"/>
    <property type="evidence" value="ECO:0007669"/>
    <property type="project" value="TreeGrafter"/>
</dbReference>
<keyword evidence="6" id="KW-0560">Oxidoreductase</keyword>
<dbReference type="Pfam" id="PF13602">
    <property type="entry name" value="ADH_zinc_N_2"/>
    <property type="match status" value="1"/>
</dbReference>
<dbReference type="Gene3D" id="3.10.129.110">
    <property type="entry name" value="Polyketide synthase dehydratase"/>
    <property type="match status" value="1"/>
</dbReference>
<dbReference type="InterPro" id="IPR006162">
    <property type="entry name" value="Ppantetheine_attach_site"/>
</dbReference>
<dbReference type="InterPro" id="IPR049551">
    <property type="entry name" value="PKS_DH_C"/>
</dbReference>
<dbReference type="InterPro" id="IPR009081">
    <property type="entry name" value="PP-bd_ACP"/>
</dbReference>
<dbReference type="InterPro" id="IPR036291">
    <property type="entry name" value="NAD(P)-bd_dom_sf"/>
</dbReference>
<proteinExistence type="predicted"/>
<dbReference type="InterPro" id="IPR020806">
    <property type="entry name" value="PKS_PP-bd"/>
</dbReference>
<comment type="caution">
    <text evidence="12">The sequence shown here is derived from an EMBL/GenBank/DDBJ whole genome shotgun (WGS) entry which is preliminary data.</text>
</comment>
<dbReference type="CDD" id="cd02440">
    <property type="entry name" value="AdoMet_MTases"/>
    <property type="match status" value="1"/>
</dbReference>
<dbReference type="PANTHER" id="PTHR43775:SF29">
    <property type="entry name" value="ASPERFURANONE POLYKETIDE SYNTHASE AFOG-RELATED"/>
    <property type="match status" value="1"/>
</dbReference>
<dbReference type="InterPro" id="IPR036736">
    <property type="entry name" value="ACP-like_sf"/>
</dbReference>
<dbReference type="InterPro" id="IPR020843">
    <property type="entry name" value="ER"/>
</dbReference>
<dbReference type="InterPro" id="IPR013968">
    <property type="entry name" value="PKS_KR"/>
</dbReference>
<dbReference type="Pfam" id="PF23297">
    <property type="entry name" value="ACP_SdgA_C"/>
    <property type="match status" value="1"/>
</dbReference>
<evidence type="ECO:0000256" key="8">
    <source>
        <dbReference type="ARBA" id="ARBA00023315"/>
    </source>
</evidence>
<organism evidence="12 13">
    <name type="scientific">Clonostachys solani</name>
    <dbReference type="NCBI Taxonomy" id="160281"/>
    <lineage>
        <taxon>Eukaryota</taxon>
        <taxon>Fungi</taxon>
        <taxon>Dikarya</taxon>
        <taxon>Ascomycota</taxon>
        <taxon>Pezizomycotina</taxon>
        <taxon>Sordariomycetes</taxon>
        <taxon>Hypocreomycetidae</taxon>
        <taxon>Hypocreales</taxon>
        <taxon>Bionectriaceae</taxon>
        <taxon>Clonostachys</taxon>
    </lineage>
</organism>
<dbReference type="InterPro" id="IPR013217">
    <property type="entry name" value="Methyltransf_12"/>
</dbReference>
<dbReference type="InterPro" id="IPR029063">
    <property type="entry name" value="SAM-dependent_MTases_sf"/>
</dbReference>
<dbReference type="SUPFAM" id="SSF53335">
    <property type="entry name" value="S-adenosyl-L-methionine-dependent methyltransferases"/>
    <property type="match status" value="1"/>
</dbReference>
<dbReference type="SUPFAM" id="SSF50129">
    <property type="entry name" value="GroES-like"/>
    <property type="match status" value="1"/>
</dbReference>
<dbReference type="SMART" id="SM00829">
    <property type="entry name" value="PKS_ER"/>
    <property type="match status" value="1"/>
</dbReference>
<dbReference type="GO" id="GO:0006633">
    <property type="term" value="P:fatty acid biosynthetic process"/>
    <property type="evidence" value="ECO:0007669"/>
    <property type="project" value="TreeGrafter"/>
</dbReference>
<dbReference type="FunFam" id="3.40.50.720:FF:000209">
    <property type="entry name" value="Polyketide synthase Pks12"/>
    <property type="match status" value="1"/>
</dbReference>
<dbReference type="SUPFAM" id="SSF51735">
    <property type="entry name" value="NAD(P)-binding Rossmann-fold domains"/>
    <property type="match status" value="2"/>
</dbReference>
<dbReference type="Gene3D" id="1.10.1200.10">
    <property type="entry name" value="ACP-like"/>
    <property type="match status" value="1"/>
</dbReference>
<protein>
    <recommendedName>
        <fullName evidence="14">Carrier domain-containing protein</fullName>
    </recommendedName>
</protein>
<dbReference type="SUPFAM" id="SSF47336">
    <property type="entry name" value="ACP-like"/>
    <property type="match status" value="1"/>
</dbReference>
<dbReference type="PROSITE" id="PS00012">
    <property type="entry name" value="PHOSPHOPANTETHEINE"/>
    <property type="match status" value="1"/>
</dbReference>
<feature type="domain" description="Carrier" evidence="10">
    <location>
        <begin position="1510"/>
        <end position="1587"/>
    </location>
</feature>
<dbReference type="PROSITE" id="PS50075">
    <property type="entry name" value="CARRIER"/>
    <property type="match status" value="1"/>
</dbReference>
<dbReference type="SMART" id="SM00822">
    <property type="entry name" value="PKS_KR"/>
    <property type="match status" value="1"/>
</dbReference>
<dbReference type="InterPro" id="IPR013154">
    <property type="entry name" value="ADH-like_N"/>
</dbReference>
<feature type="domain" description="PKS/mFAS DH" evidence="11">
    <location>
        <begin position="1"/>
        <end position="288"/>
    </location>
</feature>
<sequence length="1595" mass="174748">MLVSGAVVCPGTGMLVMAIEAVRQLESSDQHRKISGFTIRDAQFLAPIRVGKTEQDNTEVELHLRRVQKADEKEPTWSEVRIFSSFDESWSECFRAEIKVEHEEQAGSRAEGELRQEQEYIQGYVEKARATCTEHCETHAFYRYCKKSGLQYGKTFQLLDSIAWDRRNASSATINMSNVESGDVDSPVHPAVLDAAFHLLLAQVSKGLDTSTVMPTLVPKKLGKAWIPAKIWSQATSSVYLASHTAEDDPISSSADLFGTIRATGDDGSPLCIIEDLAMAQISRPEPQDSTQDRPLLYGISWKPRLSNLRPKQLEQICSQGRVVSDNSLMKSYYPKMERVLRLAARKAVAEVTDAELAPGHMRQYAQALTYQYQLHNQGRKPESISKSALESLLQECDAECPEWFLFPAVARALPSILRGETDPLELMFATRAADLFYTSLFGTHMRDGRFQVFLELASHENPLLDILEVGAGTGGFTREILNCLQSVEDKTGASAFRKYTFTDLSPGFFDAARVQFQDRIDRFEFKVLDVEQDPEATPGSGLEQATYDIIFAGSVLHATSNLITSLTHLRKLLKPGGYLVFQETTSTDSACINVGFGSLKGWWLSTEPWRQNGPLADVTRWDELLRDTGFSGVDLALRDHEDEVCHFSTVMISKAVAEQQRDVENHNQPSLVFFLDQESEAQRNIMEKVGSLEVNKKVVQLDNLDEGWSSSENDVVVSLVEVGSPKLAALDPAGFRRVQRLIQGSKNLLWVTAAPERSDPGAQLIPDPYSSVATGFLRGIRSEETDKHIVSLVAESHIPEGIDKFINEVLESCFYNANPCPELEFILRNGHLTVGRMVLEKALGEEHISRVQPQLRTEPWSSGPPVRIQFETPGMLESLRMVEDPVPREPLAPDEVEISASVWPLSFRDIFIALGKLGNEALGFECAGTVSRVGSACASEFNIGDRVVMGVCGSMRSHPRGKAHTVHKIPDHVSFNDAVAAVNPAITAWQGLVNIARLQKGERVLIHSAAGATGQMGVGIAKLVGAEIFATVSSEEKKQLLVEKFDIPESHIFHSRSTFFAQGIKRLTSGYGVDVVLNSLAGDSLRASWECIAPYGRFIEIGKTDILANSALPMSRFANNVTFAAVNLYHIVQASPMMSRDLMGKILDLVFKGDLNVPTPLHLFPMSQTEKAFRFMQSGKNTGRILLVASGDEKVEKQVIHKSTWTFSADASYVIAGGLGGLGRYMIKWMAEKGARNFIVLSRSGISSQAALDTVQWLKERGACVVAPRCDVSSASAVSQVLRECAGSMPPIKGCINSAMALQDAVFFNMTHGQWATTIGSKVHASWNLHTLLPKDMDFFILLSSLAGIYGTIAQSNYAAGCAFQDGLARMRTAAGMPASISLDLGWMADVGIVSERAEYRRNREKVPDMSAVAGADLLALLDYYCDPKLAAQWMKRGLDQSQLLVGALTPANFTAQAQDSPPALLRPLFHGFTRTSLKSSTGQDSTGVDTAVQQTPAMLFRAATTPEERSAVVVEALKVKLARALDVEPDYVAAEKALSDYGVDSLMAVELRNWIRNDFGAAVTVFDIMGGAAIAAVGELVVAKAAKATSDGS</sequence>
<dbReference type="GO" id="GO:0016491">
    <property type="term" value="F:oxidoreductase activity"/>
    <property type="evidence" value="ECO:0007669"/>
    <property type="project" value="UniProtKB-KW"/>
</dbReference>
<evidence type="ECO:0000256" key="6">
    <source>
        <dbReference type="ARBA" id="ARBA00023002"/>
    </source>
</evidence>
<dbReference type="Pfam" id="PF08242">
    <property type="entry name" value="Methyltransf_12"/>
    <property type="match status" value="1"/>
</dbReference>
<dbReference type="Gene3D" id="3.40.50.150">
    <property type="entry name" value="Vaccinia Virus protein VP39"/>
    <property type="match status" value="1"/>
</dbReference>